<dbReference type="Proteomes" id="UP000017836">
    <property type="component" value="Unassembled WGS sequence"/>
</dbReference>
<accession>W1P5N9</accession>
<dbReference type="EMBL" id="KI394463">
    <property type="protein sequence ID" value="ERN02926.1"/>
    <property type="molecule type" value="Genomic_DNA"/>
</dbReference>
<reference evidence="3" key="1">
    <citation type="journal article" date="2013" name="Science">
        <title>The Amborella genome and the evolution of flowering plants.</title>
        <authorList>
            <consortium name="Amborella Genome Project"/>
        </authorList>
    </citation>
    <scope>NUCLEOTIDE SEQUENCE [LARGE SCALE GENOMIC DNA]</scope>
</reference>
<evidence type="ECO:0000256" key="1">
    <source>
        <dbReference type="SAM" id="MobiDB-lite"/>
    </source>
</evidence>
<keyword evidence="3" id="KW-1185">Reference proteome</keyword>
<proteinExistence type="predicted"/>
<evidence type="ECO:0000313" key="3">
    <source>
        <dbReference type="Proteomes" id="UP000017836"/>
    </source>
</evidence>
<dbReference type="HOGENOM" id="CLU_1663150_0_0_1"/>
<organism evidence="2 3">
    <name type="scientific">Amborella trichopoda</name>
    <dbReference type="NCBI Taxonomy" id="13333"/>
    <lineage>
        <taxon>Eukaryota</taxon>
        <taxon>Viridiplantae</taxon>
        <taxon>Streptophyta</taxon>
        <taxon>Embryophyta</taxon>
        <taxon>Tracheophyta</taxon>
        <taxon>Spermatophyta</taxon>
        <taxon>Magnoliopsida</taxon>
        <taxon>Amborellales</taxon>
        <taxon>Amborellaceae</taxon>
        <taxon>Amborella</taxon>
    </lineage>
</organism>
<protein>
    <submittedName>
        <fullName evidence="2">Uncharacterized protein</fullName>
    </submittedName>
</protein>
<evidence type="ECO:0000313" key="2">
    <source>
        <dbReference type="EMBL" id="ERN02926.1"/>
    </source>
</evidence>
<dbReference type="Gramene" id="ERN02926">
    <property type="protein sequence ID" value="ERN02926"/>
    <property type="gene ID" value="AMTR_s00135p00090600"/>
</dbReference>
<gene>
    <name evidence="2" type="ORF">AMTR_s00135p00090600</name>
</gene>
<feature type="region of interest" description="Disordered" evidence="1">
    <location>
        <begin position="17"/>
        <end position="53"/>
    </location>
</feature>
<dbReference type="AlphaFoldDB" id="W1P5N9"/>
<sequence>MDGHTWFMSSLNDTHVGHRSESLHFPSRDPTVGFSASGAATDPTVDRTPTPSHGPANFHVSRLYCPGSRTCATRTTTATTRGTHRRSVRRMARARGICTAGEMGGVASGGWFGAWVEKVLESSMGESGWDGVWRGWCMRLCIEMGWGRWGEEERESIVG</sequence>
<name>W1P5N9_AMBTC</name>